<dbReference type="EMBL" id="GGEC01009390">
    <property type="protein sequence ID" value="MBW89873.1"/>
    <property type="molecule type" value="Transcribed_RNA"/>
</dbReference>
<dbReference type="AlphaFoldDB" id="A0A2P2J8U0"/>
<protein>
    <submittedName>
        <fullName evidence="1">Uncharacterized protein</fullName>
    </submittedName>
</protein>
<evidence type="ECO:0000313" key="1">
    <source>
        <dbReference type="EMBL" id="MBW89873.1"/>
    </source>
</evidence>
<name>A0A2P2J8U0_RHIMU</name>
<sequence>MAGPQHQRLYHNLSESLIAGIESHESAQSLCSRCIALFQSETYQVSRFQTLHFSTGFNFDKYTYNS</sequence>
<organism evidence="1">
    <name type="scientific">Rhizophora mucronata</name>
    <name type="common">Asiatic mangrove</name>
    <dbReference type="NCBI Taxonomy" id="61149"/>
    <lineage>
        <taxon>Eukaryota</taxon>
        <taxon>Viridiplantae</taxon>
        <taxon>Streptophyta</taxon>
        <taxon>Embryophyta</taxon>
        <taxon>Tracheophyta</taxon>
        <taxon>Spermatophyta</taxon>
        <taxon>Magnoliopsida</taxon>
        <taxon>eudicotyledons</taxon>
        <taxon>Gunneridae</taxon>
        <taxon>Pentapetalae</taxon>
        <taxon>rosids</taxon>
        <taxon>fabids</taxon>
        <taxon>Malpighiales</taxon>
        <taxon>Rhizophoraceae</taxon>
        <taxon>Rhizophora</taxon>
    </lineage>
</organism>
<reference evidence="1" key="1">
    <citation type="submission" date="2018-02" db="EMBL/GenBank/DDBJ databases">
        <title>Rhizophora mucronata_Transcriptome.</title>
        <authorList>
            <person name="Meera S.P."/>
            <person name="Sreeshan A."/>
            <person name="Augustine A."/>
        </authorList>
    </citation>
    <scope>NUCLEOTIDE SEQUENCE</scope>
    <source>
        <tissue evidence="1">Leaf</tissue>
    </source>
</reference>
<proteinExistence type="predicted"/>
<accession>A0A2P2J8U0</accession>